<evidence type="ECO:0000313" key="3">
    <source>
        <dbReference type="Proteomes" id="UP000886998"/>
    </source>
</evidence>
<evidence type="ECO:0000313" key="2">
    <source>
        <dbReference type="EMBL" id="GFY52456.1"/>
    </source>
</evidence>
<comment type="caution">
    <text evidence="2">The sequence shown here is derived from an EMBL/GenBank/DDBJ whole genome shotgun (WGS) entry which is preliminary data.</text>
</comment>
<gene>
    <name evidence="2" type="ORF">TNIN_376571</name>
</gene>
<dbReference type="Proteomes" id="UP000886998">
    <property type="component" value="Unassembled WGS sequence"/>
</dbReference>
<dbReference type="EMBL" id="BMAV01008699">
    <property type="protein sequence ID" value="GFY52456.1"/>
    <property type="molecule type" value="Genomic_DNA"/>
</dbReference>
<reference evidence="2" key="1">
    <citation type="submission" date="2020-08" db="EMBL/GenBank/DDBJ databases">
        <title>Multicomponent nature underlies the extraordinary mechanical properties of spider dragline silk.</title>
        <authorList>
            <person name="Kono N."/>
            <person name="Nakamura H."/>
            <person name="Mori M."/>
            <person name="Yoshida Y."/>
            <person name="Ohtoshi R."/>
            <person name="Malay A.D."/>
            <person name="Moran D.A.P."/>
            <person name="Tomita M."/>
            <person name="Numata K."/>
            <person name="Arakawa K."/>
        </authorList>
    </citation>
    <scope>NUCLEOTIDE SEQUENCE</scope>
</reference>
<sequence length="127" mass="14344">MNASLDICFTRGSNNPTKSLKTIPPQSAPHSNPTDEIFHILRAPRKQFRPFHFIKSTNCRQLRLIQRPESGPKVDALPFISAQPPPPFQWTPVPPFEFNHLPLSRSGQIIDREIALHFSPTSGKCAH</sequence>
<proteinExistence type="predicted"/>
<organism evidence="2 3">
    <name type="scientific">Trichonephila inaurata madagascariensis</name>
    <dbReference type="NCBI Taxonomy" id="2747483"/>
    <lineage>
        <taxon>Eukaryota</taxon>
        <taxon>Metazoa</taxon>
        <taxon>Ecdysozoa</taxon>
        <taxon>Arthropoda</taxon>
        <taxon>Chelicerata</taxon>
        <taxon>Arachnida</taxon>
        <taxon>Araneae</taxon>
        <taxon>Araneomorphae</taxon>
        <taxon>Entelegynae</taxon>
        <taxon>Araneoidea</taxon>
        <taxon>Nephilidae</taxon>
        <taxon>Trichonephila</taxon>
        <taxon>Trichonephila inaurata</taxon>
    </lineage>
</organism>
<evidence type="ECO:0000256" key="1">
    <source>
        <dbReference type="SAM" id="MobiDB-lite"/>
    </source>
</evidence>
<protein>
    <submittedName>
        <fullName evidence="2">Uncharacterized protein</fullName>
    </submittedName>
</protein>
<dbReference type="AlphaFoldDB" id="A0A8X7C0S5"/>
<name>A0A8X7C0S5_9ARAC</name>
<keyword evidence="3" id="KW-1185">Reference proteome</keyword>
<feature type="region of interest" description="Disordered" evidence="1">
    <location>
        <begin position="15"/>
        <end position="34"/>
    </location>
</feature>
<accession>A0A8X7C0S5</accession>